<dbReference type="RefSeq" id="WP_245694829.1">
    <property type="nucleotide sequence ID" value="NZ_FNCK01000004.1"/>
</dbReference>
<dbReference type="AlphaFoldDB" id="A0A1G7SSE4"/>
<organism evidence="1 2">
    <name type="scientific">Facklamia miroungae</name>
    <dbReference type="NCBI Taxonomy" id="120956"/>
    <lineage>
        <taxon>Bacteria</taxon>
        <taxon>Bacillati</taxon>
        <taxon>Bacillota</taxon>
        <taxon>Bacilli</taxon>
        <taxon>Lactobacillales</taxon>
        <taxon>Aerococcaceae</taxon>
        <taxon>Facklamia</taxon>
    </lineage>
</organism>
<proteinExistence type="predicted"/>
<accession>A0A1G7SSE4</accession>
<reference evidence="1 2" key="1">
    <citation type="submission" date="2016-10" db="EMBL/GenBank/DDBJ databases">
        <authorList>
            <person name="de Groot N.N."/>
        </authorList>
    </citation>
    <scope>NUCLEOTIDE SEQUENCE [LARGE SCALE GENOMIC DNA]</scope>
    <source>
        <strain evidence="1 2">ATCC BAA-466</strain>
    </source>
</reference>
<evidence type="ECO:0000313" key="1">
    <source>
        <dbReference type="EMBL" id="SDG25802.1"/>
    </source>
</evidence>
<sequence length="73" mass="8463">MKSQHPIQMQGSPEAITRVKKIYENHAEFPYISPERDIDKWLAEIELKSSHLVAKRNMVRTEEGLLPGHIILL</sequence>
<gene>
    <name evidence="1" type="ORF">SAMN05421791_104133</name>
</gene>
<evidence type="ECO:0000313" key="2">
    <source>
        <dbReference type="Proteomes" id="UP000199708"/>
    </source>
</evidence>
<keyword evidence="2" id="KW-1185">Reference proteome</keyword>
<dbReference type="STRING" id="120956.SAMN05421791_104133"/>
<dbReference type="Proteomes" id="UP000199708">
    <property type="component" value="Unassembled WGS sequence"/>
</dbReference>
<dbReference type="EMBL" id="FNCK01000004">
    <property type="protein sequence ID" value="SDG25802.1"/>
    <property type="molecule type" value="Genomic_DNA"/>
</dbReference>
<name>A0A1G7SSE4_9LACT</name>
<protein>
    <submittedName>
        <fullName evidence="1">Uncharacterized protein</fullName>
    </submittedName>
</protein>